<keyword evidence="5 11" id="KW-0963">Cytoplasm</keyword>
<dbReference type="Gene3D" id="1.25.40.10">
    <property type="entry name" value="Tetratricopeptide repeat domain"/>
    <property type="match status" value="1"/>
</dbReference>
<dbReference type="InterPro" id="IPR011990">
    <property type="entry name" value="TPR-like_helical_dom_sf"/>
</dbReference>
<dbReference type="PANTHER" id="PTHR10805">
    <property type="entry name" value="COATOMER SUBUNIT EPSILON"/>
    <property type="match status" value="1"/>
</dbReference>
<dbReference type="GO" id="GO:0006891">
    <property type="term" value="P:intra-Golgi vesicle-mediated transport"/>
    <property type="evidence" value="ECO:0007669"/>
    <property type="project" value="TreeGrafter"/>
</dbReference>
<gene>
    <name evidence="12" type="ORF">OHK93_005180</name>
</gene>
<sequence>MDPFSSEGELLTPHTSLYQGQYSSVLDFDTNSLSPTNRTAAQILKYRAQIALGQSSAVLSSLSASAASSPDLTSVRALALYTSDKKTEALSALESLVEKEGENGTVQVLCGTVLALAERYEDALSLLSKHQGSLEAVLLTTQIHLATNRLDLAQREVTAAKKWAQDNLLVNLAEAWVGLRQGGSLLSSTSYYIYSELASTPSSSSASSLLAQGITELHLQRYDEASASLAQSLSPSSDLTPSIKSDALAASVVLSLCTGKGTGEAWGELQQQQSEHVMVRDIEEKGKAFDEAAGKWRAKVAAA</sequence>
<evidence type="ECO:0000256" key="1">
    <source>
        <dbReference type="ARBA" id="ARBA00004255"/>
    </source>
</evidence>
<comment type="caution">
    <text evidence="12">The sequence shown here is derived from an EMBL/GenBank/DDBJ whole genome shotgun (WGS) entry which is preliminary data.</text>
</comment>
<dbReference type="EMBL" id="JAPUFD010000026">
    <property type="protein sequence ID" value="MDI1493391.1"/>
    <property type="molecule type" value="Genomic_DNA"/>
</dbReference>
<dbReference type="GO" id="GO:0006888">
    <property type="term" value="P:endoplasmic reticulum to Golgi vesicle-mediated transport"/>
    <property type="evidence" value="ECO:0007669"/>
    <property type="project" value="TreeGrafter"/>
</dbReference>
<dbReference type="SUPFAM" id="SSF48452">
    <property type="entry name" value="TPR-like"/>
    <property type="match status" value="1"/>
</dbReference>
<evidence type="ECO:0000256" key="8">
    <source>
        <dbReference type="ARBA" id="ARBA00023034"/>
    </source>
</evidence>
<evidence type="ECO:0000256" key="7">
    <source>
        <dbReference type="ARBA" id="ARBA00022927"/>
    </source>
</evidence>
<dbReference type="InterPro" id="IPR006822">
    <property type="entry name" value="Coatomer_esu"/>
</dbReference>
<dbReference type="PANTHER" id="PTHR10805:SF0">
    <property type="entry name" value="COATOMER SUBUNIT EPSILON"/>
    <property type="match status" value="1"/>
</dbReference>
<evidence type="ECO:0000256" key="5">
    <source>
        <dbReference type="ARBA" id="ARBA00022490"/>
    </source>
</evidence>
<dbReference type="Proteomes" id="UP001161017">
    <property type="component" value="Unassembled WGS sequence"/>
</dbReference>
<keyword evidence="6 11" id="KW-0931">ER-Golgi transport</keyword>
<keyword evidence="4 11" id="KW-0813">Transport</keyword>
<evidence type="ECO:0000256" key="10">
    <source>
        <dbReference type="ARBA" id="ARBA00023329"/>
    </source>
</evidence>
<dbReference type="GO" id="GO:0005198">
    <property type="term" value="F:structural molecule activity"/>
    <property type="evidence" value="ECO:0007669"/>
    <property type="project" value="UniProtKB-UniRule"/>
</dbReference>
<accession>A0AA43QXV5</accession>
<evidence type="ECO:0000256" key="9">
    <source>
        <dbReference type="ARBA" id="ARBA00023136"/>
    </source>
</evidence>
<evidence type="ECO:0000313" key="12">
    <source>
        <dbReference type="EMBL" id="MDI1493391.1"/>
    </source>
</evidence>
<keyword evidence="10 11" id="KW-0968">Cytoplasmic vesicle</keyword>
<dbReference type="Pfam" id="PF04733">
    <property type="entry name" value="Coatomer_E"/>
    <property type="match status" value="1"/>
</dbReference>
<dbReference type="GO" id="GO:0006890">
    <property type="term" value="P:retrograde vesicle-mediated transport, Golgi to endoplasmic reticulum"/>
    <property type="evidence" value="ECO:0007669"/>
    <property type="project" value="UniProtKB-UniRule"/>
</dbReference>
<dbReference type="AlphaFoldDB" id="A0AA43QXV5"/>
<comment type="similarity">
    <text evidence="3 11">Belongs to the COPE family.</text>
</comment>
<keyword evidence="9 11" id="KW-0472">Membrane</keyword>
<keyword evidence="8 11" id="KW-0333">Golgi apparatus</keyword>
<evidence type="ECO:0000256" key="4">
    <source>
        <dbReference type="ARBA" id="ARBA00022448"/>
    </source>
</evidence>
<reference evidence="12" key="1">
    <citation type="journal article" date="2023" name="Genome Biol. Evol.">
        <title>First Whole Genome Sequence and Flow Cytometry Genome Size Data for the Lichen-Forming Fungus Ramalina farinacea (Ascomycota).</title>
        <authorList>
            <person name="Llewellyn T."/>
            <person name="Mian S."/>
            <person name="Hill R."/>
            <person name="Leitch I.J."/>
            <person name="Gaya E."/>
        </authorList>
    </citation>
    <scope>NUCLEOTIDE SEQUENCE</scope>
    <source>
        <strain evidence="12">LIQ254RAFAR</strain>
    </source>
</reference>
<evidence type="ECO:0000256" key="6">
    <source>
        <dbReference type="ARBA" id="ARBA00022892"/>
    </source>
</evidence>
<keyword evidence="13" id="KW-1185">Reference proteome</keyword>
<dbReference type="PIRSF" id="PIRSF016478">
    <property type="entry name" value="Coatomer_esu"/>
    <property type="match status" value="1"/>
</dbReference>
<dbReference type="GO" id="GO:0015031">
    <property type="term" value="P:protein transport"/>
    <property type="evidence" value="ECO:0007669"/>
    <property type="project" value="UniProtKB-UniRule"/>
</dbReference>
<keyword evidence="7 11" id="KW-0653">Protein transport</keyword>
<evidence type="ECO:0000256" key="3">
    <source>
        <dbReference type="ARBA" id="ARBA00008827"/>
    </source>
</evidence>
<name>A0AA43QXV5_9LECA</name>
<comment type="function">
    <text evidence="11">The coatomer is a cytosolic protein complex that binds to dilysine motifs and reversibly associates with Golgi non-clathrin-coated vesicles, which further mediate biosynthetic protein transport from the ER, via the Golgi up to the trans Golgi network. The coatomer complex is required for budding from Golgi membranes, and is essential for the retrograde Golgi-to-ER transport of dilysine-tagged proteins.</text>
</comment>
<evidence type="ECO:0000313" key="13">
    <source>
        <dbReference type="Proteomes" id="UP001161017"/>
    </source>
</evidence>
<protein>
    <recommendedName>
        <fullName evidence="11">Coatomer subunit epsilon</fullName>
    </recommendedName>
</protein>
<evidence type="ECO:0000256" key="11">
    <source>
        <dbReference type="PIRNR" id="PIRNR016478"/>
    </source>
</evidence>
<dbReference type="GO" id="GO:0000139">
    <property type="term" value="C:Golgi membrane"/>
    <property type="evidence" value="ECO:0007669"/>
    <property type="project" value="UniProtKB-SubCell"/>
</dbReference>
<dbReference type="GO" id="GO:0030126">
    <property type="term" value="C:COPI vesicle coat"/>
    <property type="evidence" value="ECO:0007669"/>
    <property type="project" value="TreeGrafter"/>
</dbReference>
<comment type="subcellular location">
    <subcellularLocation>
        <location evidence="2">Cytoplasmic vesicle</location>
        <location evidence="2">COPI-coated vesicle membrane</location>
        <topology evidence="2">Peripheral membrane protein</topology>
        <orientation evidence="2">Cytoplasmic side</orientation>
    </subcellularLocation>
    <subcellularLocation>
        <location evidence="1">Golgi apparatus membrane</location>
        <topology evidence="1">Peripheral membrane protein</topology>
        <orientation evidence="1">Cytoplasmic side</orientation>
    </subcellularLocation>
</comment>
<organism evidence="12 13">
    <name type="scientific">Ramalina farinacea</name>
    <dbReference type="NCBI Taxonomy" id="258253"/>
    <lineage>
        <taxon>Eukaryota</taxon>
        <taxon>Fungi</taxon>
        <taxon>Dikarya</taxon>
        <taxon>Ascomycota</taxon>
        <taxon>Pezizomycotina</taxon>
        <taxon>Lecanoromycetes</taxon>
        <taxon>OSLEUM clade</taxon>
        <taxon>Lecanoromycetidae</taxon>
        <taxon>Lecanorales</taxon>
        <taxon>Lecanorineae</taxon>
        <taxon>Ramalinaceae</taxon>
        <taxon>Ramalina</taxon>
    </lineage>
</organism>
<evidence type="ECO:0000256" key="2">
    <source>
        <dbReference type="ARBA" id="ARBA00004347"/>
    </source>
</evidence>
<proteinExistence type="inferred from homology"/>